<proteinExistence type="inferred from homology"/>
<sequence>MPKGNLEGTTLSIGSDTLVTDIHVSTYFGYPFKSRGAAFRRRRPASIEPRTTSQCASVASYAEAFAILTDSRTYGILARIPRYLREPAGLKPAGLKPAGLTGSSSRDAPDDDPEENPEHEAVDAVNVAQERKTDGFSQTTLPHLLTVSVDRSTIVLCEWEAWACLGKVTTDKLTGFSDEEGGPPPRDLVLDRCKTAAAASPPVMKQTLMSKTVLPYAHLLQYRISAAEFNGRFEWAIHSEGRRQKPPSICAQCQTLALTGRGGRGGGKKVNRDTRPRAIGSSPVGLLMTRSRLLTWALSPICQAPLAVHGELGEEAAWSRALSSIVTCRLELIERAEQMGTFLYTFAGVGSTAGWVLGNILGLPSISSGCILSLNVTHRPTLLLVSRTPSESYWHLLSAWSVTPLWIYVQGRPTCSQPASKGHVNPAFTVYALVRGHCTPQRALMLIVAQILGAYIACLLIYAQYHTIIQEATEALMAKGVYDEIMFTSQGPGGIFGLYATPGASLGNIFVNEFVCDFILAVCVFGAIEPTNPFSPPTMAPWIIAFTYAIVIWGYAPVGLAANSARDVGGRLAALTLWGLPASGGRYAAIAALTNIPATLLAGVFYEFVLNDSNRTLTPAYLEVAAAEKAHEERVQGVVPSDASLSSGDSKARVLPQ</sequence>
<evidence type="ECO:0000256" key="4">
    <source>
        <dbReference type="ARBA" id="ARBA00022692"/>
    </source>
</evidence>
<keyword evidence="4 9" id="KW-0812">Transmembrane</keyword>
<feature type="region of interest" description="Disordered" evidence="8">
    <location>
        <begin position="638"/>
        <end position="657"/>
    </location>
</feature>
<keyword evidence="11" id="KW-1185">Reference proteome</keyword>
<evidence type="ECO:0000256" key="1">
    <source>
        <dbReference type="ARBA" id="ARBA00004141"/>
    </source>
</evidence>
<evidence type="ECO:0000256" key="8">
    <source>
        <dbReference type="SAM" id="MobiDB-lite"/>
    </source>
</evidence>
<comment type="subcellular location">
    <subcellularLocation>
        <location evidence="1">Membrane</location>
        <topology evidence="1">Multi-pass membrane protein</topology>
    </subcellularLocation>
</comment>
<dbReference type="InterPro" id="IPR022357">
    <property type="entry name" value="MIP_CS"/>
</dbReference>
<dbReference type="RefSeq" id="XP_024333504.1">
    <property type="nucleotide sequence ID" value="XM_024487405.1"/>
</dbReference>
<comment type="similarity">
    <text evidence="2">Belongs to the MIP/aquaporin (TC 1.A.8) family.</text>
</comment>
<feature type="transmembrane region" description="Helical" evidence="9">
    <location>
        <begin position="540"/>
        <end position="562"/>
    </location>
</feature>
<dbReference type="PANTHER" id="PTHR43829">
    <property type="entry name" value="AQUAPORIN OR AQUAGLYCEROPORIN RELATED"/>
    <property type="match status" value="1"/>
</dbReference>
<keyword evidence="6 9" id="KW-1133">Transmembrane helix</keyword>
<dbReference type="EMBL" id="KZ110612">
    <property type="protein sequence ID" value="OSX56710.1"/>
    <property type="molecule type" value="Genomic_DNA"/>
</dbReference>
<dbReference type="Pfam" id="PF00230">
    <property type="entry name" value="MIP"/>
    <property type="match status" value="1"/>
</dbReference>
<dbReference type="GO" id="GO:0005886">
    <property type="term" value="C:plasma membrane"/>
    <property type="evidence" value="ECO:0007669"/>
    <property type="project" value="TreeGrafter"/>
</dbReference>
<name>A0A1X6MK02_9APHY</name>
<keyword evidence="7 9" id="KW-0472">Membrane</keyword>
<dbReference type="InterPro" id="IPR023271">
    <property type="entry name" value="Aquaporin-like"/>
</dbReference>
<gene>
    <name evidence="10" type="ORF">POSPLADRAFT_1159219</name>
</gene>
<evidence type="ECO:0000256" key="7">
    <source>
        <dbReference type="ARBA" id="ARBA00023136"/>
    </source>
</evidence>
<keyword evidence="5" id="KW-0677">Repeat</keyword>
<dbReference type="GeneID" id="36332354"/>
<dbReference type="PROSITE" id="PS00221">
    <property type="entry name" value="MIP"/>
    <property type="match status" value="1"/>
</dbReference>
<evidence type="ECO:0008006" key="12">
    <source>
        <dbReference type="Google" id="ProtNLM"/>
    </source>
</evidence>
<dbReference type="PANTHER" id="PTHR43829:SF14">
    <property type="entry name" value="AQUAPORIN 3"/>
    <property type="match status" value="1"/>
</dbReference>
<organism evidence="10 11">
    <name type="scientific">Postia placenta MAD-698-R-SB12</name>
    <dbReference type="NCBI Taxonomy" id="670580"/>
    <lineage>
        <taxon>Eukaryota</taxon>
        <taxon>Fungi</taxon>
        <taxon>Dikarya</taxon>
        <taxon>Basidiomycota</taxon>
        <taxon>Agaricomycotina</taxon>
        <taxon>Agaricomycetes</taxon>
        <taxon>Polyporales</taxon>
        <taxon>Adustoporiaceae</taxon>
        <taxon>Rhodonia</taxon>
    </lineage>
</organism>
<accession>A0A1X6MK02</accession>
<dbReference type="GO" id="GO:0015254">
    <property type="term" value="F:glycerol channel activity"/>
    <property type="evidence" value="ECO:0007669"/>
    <property type="project" value="TreeGrafter"/>
</dbReference>
<dbReference type="SUPFAM" id="SSF81338">
    <property type="entry name" value="Aquaporin-like"/>
    <property type="match status" value="1"/>
</dbReference>
<dbReference type="AlphaFoldDB" id="A0A1X6MK02"/>
<dbReference type="Gene3D" id="1.20.1080.10">
    <property type="entry name" value="Glycerol uptake facilitator protein"/>
    <property type="match status" value="1"/>
</dbReference>
<dbReference type="OrthoDB" id="3222at2759"/>
<evidence type="ECO:0000256" key="6">
    <source>
        <dbReference type="ARBA" id="ARBA00022989"/>
    </source>
</evidence>
<evidence type="ECO:0000256" key="3">
    <source>
        <dbReference type="ARBA" id="ARBA00022448"/>
    </source>
</evidence>
<evidence type="ECO:0000256" key="2">
    <source>
        <dbReference type="ARBA" id="ARBA00006175"/>
    </source>
</evidence>
<evidence type="ECO:0000313" key="10">
    <source>
        <dbReference type="EMBL" id="OSX56710.1"/>
    </source>
</evidence>
<dbReference type="InterPro" id="IPR050363">
    <property type="entry name" value="MIP/Aquaporin"/>
</dbReference>
<protein>
    <recommendedName>
        <fullName evidence="12">Aquaporin-like protein</fullName>
    </recommendedName>
</protein>
<dbReference type="Proteomes" id="UP000194127">
    <property type="component" value="Unassembled WGS sequence"/>
</dbReference>
<feature type="transmembrane region" description="Helical" evidence="9">
    <location>
        <begin position="443"/>
        <end position="463"/>
    </location>
</feature>
<evidence type="ECO:0000256" key="9">
    <source>
        <dbReference type="SAM" id="Phobius"/>
    </source>
</evidence>
<dbReference type="STRING" id="670580.A0A1X6MK02"/>
<feature type="region of interest" description="Disordered" evidence="8">
    <location>
        <begin position="94"/>
        <end position="121"/>
    </location>
</feature>
<evidence type="ECO:0000313" key="11">
    <source>
        <dbReference type="Proteomes" id="UP000194127"/>
    </source>
</evidence>
<evidence type="ECO:0000256" key="5">
    <source>
        <dbReference type="ARBA" id="ARBA00022737"/>
    </source>
</evidence>
<reference evidence="10 11" key="1">
    <citation type="submission" date="2017-04" db="EMBL/GenBank/DDBJ databases">
        <title>Genome Sequence of the Model Brown-Rot Fungus Postia placenta SB12.</title>
        <authorList>
            <consortium name="DOE Joint Genome Institute"/>
            <person name="Gaskell J."/>
            <person name="Kersten P."/>
            <person name="Larrondo L.F."/>
            <person name="Canessa P."/>
            <person name="Martinez D."/>
            <person name="Hibbett D."/>
            <person name="Schmoll M."/>
            <person name="Kubicek C.P."/>
            <person name="Martinez A.T."/>
            <person name="Yadav J."/>
            <person name="Master E."/>
            <person name="Magnuson J.K."/>
            <person name="James T."/>
            <person name="Yaver D."/>
            <person name="Berka R."/>
            <person name="Labutti K."/>
            <person name="Lipzen A."/>
            <person name="Aerts A."/>
            <person name="Barry K."/>
            <person name="Henrissat B."/>
            <person name="Blanchette R."/>
            <person name="Grigoriev I."/>
            <person name="Cullen D."/>
        </authorList>
    </citation>
    <scope>NUCLEOTIDE SEQUENCE [LARGE SCALE GENOMIC DNA]</scope>
    <source>
        <strain evidence="10 11">MAD-698-R-SB12</strain>
    </source>
</reference>
<dbReference type="InterPro" id="IPR000425">
    <property type="entry name" value="MIP"/>
</dbReference>
<keyword evidence="3" id="KW-0813">Transport</keyword>
<dbReference type="PRINTS" id="PR00783">
    <property type="entry name" value="MINTRINSICP"/>
</dbReference>
<dbReference type="GO" id="GO:0015250">
    <property type="term" value="F:water channel activity"/>
    <property type="evidence" value="ECO:0007669"/>
    <property type="project" value="TreeGrafter"/>
</dbReference>
<feature type="transmembrane region" description="Helical" evidence="9">
    <location>
        <begin position="509"/>
        <end position="528"/>
    </location>
</feature>